<dbReference type="Proteomes" id="UP000192923">
    <property type="component" value="Unassembled WGS sequence"/>
</dbReference>
<dbReference type="Pfam" id="PF00672">
    <property type="entry name" value="HAMP"/>
    <property type="match status" value="1"/>
</dbReference>
<dbReference type="InterPro" id="IPR051310">
    <property type="entry name" value="MCP_chemotaxis"/>
</dbReference>
<organism evidence="9 10">
    <name type="scientific">Methylomagnum ishizawai</name>
    <dbReference type="NCBI Taxonomy" id="1760988"/>
    <lineage>
        <taxon>Bacteria</taxon>
        <taxon>Pseudomonadati</taxon>
        <taxon>Pseudomonadota</taxon>
        <taxon>Gammaproteobacteria</taxon>
        <taxon>Methylococcales</taxon>
        <taxon>Methylococcaceae</taxon>
        <taxon>Methylomagnum</taxon>
    </lineage>
</organism>
<dbReference type="FunFam" id="1.10.287.950:FF:000001">
    <property type="entry name" value="Methyl-accepting chemotaxis sensory transducer"/>
    <property type="match status" value="1"/>
</dbReference>
<keyword evidence="6" id="KW-1133">Transmembrane helix</keyword>
<evidence type="ECO:0000313" key="9">
    <source>
        <dbReference type="EMBL" id="SMF96469.1"/>
    </source>
</evidence>
<dbReference type="SMART" id="SM00283">
    <property type="entry name" value="MA"/>
    <property type="match status" value="1"/>
</dbReference>
<gene>
    <name evidence="9" type="ORF">SAMN02949497_3869</name>
</gene>
<dbReference type="InterPro" id="IPR003660">
    <property type="entry name" value="HAMP_dom"/>
</dbReference>
<dbReference type="Pfam" id="PF18575">
    <property type="entry name" value="HAMP_N3"/>
    <property type="match status" value="1"/>
</dbReference>
<evidence type="ECO:0000259" key="7">
    <source>
        <dbReference type="PROSITE" id="PS50111"/>
    </source>
</evidence>
<comment type="similarity">
    <text evidence="4">Belongs to the methyl-accepting chemotaxis (MCP) protein family.</text>
</comment>
<dbReference type="AlphaFoldDB" id="A0A1Y6D0K1"/>
<protein>
    <submittedName>
        <fullName evidence="9">Methyl-accepting chemotaxis protein</fullName>
    </submittedName>
</protein>
<dbReference type="CDD" id="cd11386">
    <property type="entry name" value="MCP_signal"/>
    <property type="match status" value="1"/>
</dbReference>
<feature type="transmembrane region" description="Helical" evidence="6">
    <location>
        <begin position="12"/>
        <end position="34"/>
    </location>
</feature>
<dbReference type="Pfam" id="PF00015">
    <property type="entry name" value="MCPsignal"/>
    <property type="match status" value="1"/>
</dbReference>
<evidence type="ECO:0000313" key="10">
    <source>
        <dbReference type="Proteomes" id="UP000192923"/>
    </source>
</evidence>
<evidence type="ECO:0000256" key="4">
    <source>
        <dbReference type="ARBA" id="ARBA00029447"/>
    </source>
</evidence>
<feature type="domain" description="HAMP" evidence="8">
    <location>
        <begin position="204"/>
        <end position="257"/>
    </location>
</feature>
<dbReference type="STRING" id="1760988.SAMN02949497_3869"/>
<dbReference type="CDD" id="cd06225">
    <property type="entry name" value="HAMP"/>
    <property type="match status" value="1"/>
</dbReference>
<dbReference type="SUPFAM" id="SSF158472">
    <property type="entry name" value="HAMP domain-like"/>
    <property type="match status" value="1"/>
</dbReference>
<dbReference type="InterPro" id="IPR004090">
    <property type="entry name" value="Chemotax_Me-accpt_rcpt"/>
</dbReference>
<accession>A0A1Y6D0K1</accession>
<proteinExistence type="inferred from homology"/>
<dbReference type="SMART" id="SM00304">
    <property type="entry name" value="HAMP"/>
    <property type="match status" value="2"/>
</dbReference>
<dbReference type="SUPFAM" id="SSF58104">
    <property type="entry name" value="Methyl-accepting chemotaxis protein (MCP) signaling domain"/>
    <property type="match status" value="1"/>
</dbReference>
<dbReference type="PROSITE" id="PS50111">
    <property type="entry name" value="CHEMOTAXIS_TRANSDUC_2"/>
    <property type="match status" value="1"/>
</dbReference>
<evidence type="ECO:0000259" key="8">
    <source>
        <dbReference type="PROSITE" id="PS50885"/>
    </source>
</evidence>
<dbReference type="Gene3D" id="1.10.287.950">
    <property type="entry name" value="Methyl-accepting chemotaxis protein"/>
    <property type="match status" value="1"/>
</dbReference>
<dbReference type="RefSeq" id="WP_085215354.1">
    <property type="nucleotide sequence ID" value="NZ_FXAM01000001.1"/>
</dbReference>
<dbReference type="GO" id="GO:0004888">
    <property type="term" value="F:transmembrane signaling receptor activity"/>
    <property type="evidence" value="ECO:0007669"/>
    <property type="project" value="InterPro"/>
</dbReference>
<keyword evidence="10" id="KW-1185">Reference proteome</keyword>
<dbReference type="OrthoDB" id="5560111at2"/>
<evidence type="ECO:0000256" key="5">
    <source>
        <dbReference type="PROSITE-ProRule" id="PRU00284"/>
    </source>
</evidence>
<feature type="domain" description="HAMP" evidence="8">
    <location>
        <begin position="390"/>
        <end position="438"/>
    </location>
</feature>
<reference evidence="9 10" key="1">
    <citation type="submission" date="2016-12" db="EMBL/GenBank/DDBJ databases">
        <authorList>
            <person name="Song W.-J."/>
            <person name="Kurnit D.M."/>
        </authorList>
    </citation>
    <scope>NUCLEOTIDE SEQUENCE [LARGE SCALE GENOMIC DNA]</scope>
    <source>
        <strain evidence="9 10">175</strain>
    </source>
</reference>
<dbReference type="InterPro" id="IPR004089">
    <property type="entry name" value="MCPsignal_dom"/>
</dbReference>
<comment type="subcellular location">
    <subcellularLocation>
        <location evidence="1">Membrane</location>
    </subcellularLocation>
</comment>
<dbReference type="PANTHER" id="PTHR43531">
    <property type="entry name" value="PROTEIN ICFG"/>
    <property type="match status" value="1"/>
</dbReference>
<sequence length="688" mass="73323">MLNNMKIRAKLAMGFGLLLLFGAMIATVGIWRLLDLQADFKALSGPILARERLTHQGLAQMGDGVHYFKNAILRGKDYPAKFEAAMAGIEQTVRDYRLTAEPAPEERALLETIDQELKQYRNAMATVVEMLAKGATPTQIDNSVAGADKALAAALEKLMVINIERGTQSQRQFNQQLDTGIPVLLGIMALMITLGVFTAKTIIANITRPLARAVELAQGIAAGNIEQALSHPTGRDETAELLAAMASMADTLKSFAAAQLDNVKKHASGGLDDQIDAGRFPGIYGQMACSINDLVQSHIAVKKRVVEIVKRYAQGDLSVDMDRLPGQKREITEAIDSVKTSLQAINREIKTLAHSAVNGDFTVRGRADQYHYEFREMVEGLNALMEVSDRGLAEVARVLGALAEGDLTQRIDGDYRGTFGQLRDASNATVERLREMVERIHEASQAVNNAAQEIAAGNADLSRRTEEQASSLDEISSAMERLNATVTANASGAGQANALVQHANGAVEQGGDAVGRLVAAMGEIQERSRKIADITGVIDGIAFQTNILALNATVEAARAGEQGRGFAVVANEVRSLAQRSASAAKEIKGLIASSAEKVDTGVAQATQAGEVMEEVVGGFGQVRTLMEEISTASQDQAHGIGQIAQAIGQMDKMTQHNAALVEEAAAAAESLGEQARSLVAAMSAFKLA</sequence>
<dbReference type="PANTHER" id="PTHR43531:SF14">
    <property type="entry name" value="METHYL-ACCEPTING CHEMOTAXIS PROTEIN I-RELATED"/>
    <property type="match status" value="1"/>
</dbReference>
<dbReference type="PRINTS" id="PR00260">
    <property type="entry name" value="CHEMTRNSDUCR"/>
</dbReference>
<dbReference type="PROSITE" id="PS50885">
    <property type="entry name" value="HAMP"/>
    <property type="match status" value="2"/>
</dbReference>
<dbReference type="Pfam" id="PF18947">
    <property type="entry name" value="HAMP_2"/>
    <property type="match status" value="1"/>
</dbReference>
<dbReference type="EMBL" id="FXAM01000001">
    <property type="protein sequence ID" value="SMF96469.1"/>
    <property type="molecule type" value="Genomic_DNA"/>
</dbReference>
<dbReference type="GO" id="GO:0005886">
    <property type="term" value="C:plasma membrane"/>
    <property type="evidence" value="ECO:0007669"/>
    <property type="project" value="TreeGrafter"/>
</dbReference>
<keyword evidence="6" id="KW-0812">Transmembrane</keyword>
<dbReference type="Gene3D" id="1.20.120.1530">
    <property type="match status" value="2"/>
</dbReference>
<keyword evidence="6" id="KW-0472">Membrane</keyword>
<dbReference type="GO" id="GO:0007165">
    <property type="term" value="P:signal transduction"/>
    <property type="evidence" value="ECO:0007669"/>
    <property type="project" value="UniProtKB-KW"/>
</dbReference>
<evidence type="ECO:0000256" key="6">
    <source>
        <dbReference type="SAM" id="Phobius"/>
    </source>
</evidence>
<name>A0A1Y6D0K1_9GAMM</name>
<evidence type="ECO:0000256" key="2">
    <source>
        <dbReference type="ARBA" id="ARBA00022481"/>
    </source>
</evidence>
<feature type="domain" description="Methyl-accepting transducer" evidence="7">
    <location>
        <begin position="443"/>
        <end position="672"/>
    </location>
</feature>
<keyword evidence="2" id="KW-0488">Methylation</keyword>
<dbReference type="InterPro" id="IPR041395">
    <property type="entry name" value="McpB_HAMP_3rd"/>
</dbReference>
<keyword evidence="3 5" id="KW-0807">Transducer</keyword>
<evidence type="ECO:0000256" key="1">
    <source>
        <dbReference type="ARBA" id="ARBA00004370"/>
    </source>
</evidence>
<evidence type="ECO:0000256" key="3">
    <source>
        <dbReference type="ARBA" id="ARBA00023224"/>
    </source>
</evidence>
<dbReference type="GO" id="GO:0006935">
    <property type="term" value="P:chemotaxis"/>
    <property type="evidence" value="ECO:0007669"/>
    <property type="project" value="UniProtKB-KW"/>
</dbReference>